<dbReference type="Proteomes" id="UP000671995">
    <property type="component" value="Chromosome"/>
</dbReference>
<keyword evidence="1" id="KW-0238">DNA-binding</keyword>
<dbReference type="GO" id="GO:0003677">
    <property type="term" value="F:DNA binding"/>
    <property type="evidence" value="ECO:0007669"/>
    <property type="project" value="UniProtKB-KW"/>
</dbReference>
<accession>A0A975ICU0</accession>
<dbReference type="SMART" id="SM00530">
    <property type="entry name" value="HTH_XRE"/>
    <property type="match status" value="1"/>
</dbReference>
<evidence type="ECO:0000313" key="4">
    <source>
        <dbReference type="Proteomes" id="UP000671995"/>
    </source>
</evidence>
<gene>
    <name evidence="3" type="ORF">HRI96_08035</name>
</gene>
<name>A0A975ICU0_9SPIR</name>
<dbReference type="RefSeq" id="WP_210116860.1">
    <property type="nucleotide sequence ID" value="NZ_CP054257.1"/>
</dbReference>
<evidence type="ECO:0000259" key="2">
    <source>
        <dbReference type="PROSITE" id="PS50943"/>
    </source>
</evidence>
<dbReference type="PROSITE" id="PS50943">
    <property type="entry name" value="HTH_CROC1"/>
    <property type="match status" value="1"/>
</dbReference>
<dbReference type="NCBIfam" id="TIGR02607">
    <property type="entry name" value="antidote_HigA"/>
    <property type="match status" value="1"/>
</dbReference>
<evidence type="ECO:0000313" key="3">
    <source>
        <dbReference type="EMBL" id="QTQ12147.1"/>
    </source>
</evidence>
<sequence length="93" mass="10108">MIRQPTHPGEVFLKDVLGPLGINITDAAKMLGITRKTLSEFVNGKSALSPEMAIRIAKATATTPESWMAMQMKLTLFLASQHEPENVKVACLA</sequence>
<dbReference type="Gene3D" id="1.10.260.40">
    <property type="entry name" value="lambda repressor-like DNA-binding domains"/>
    <property type="match status" value="1"/>
</dbReference>
<reference evidence="3" key="2">
    <citation type="journal article" date="2021" name="Microbiol. Resour. Announc.">
        <title>Complete Genome Sequences of Three Human Oral Treponema parvum Isolates.</title>
        <authorList>
            <person name="Zeng H."/>
            <person name="Watt R.M."/>
        </authorList>
    </citation>
    <scope>NUCLEOTIDE SEQUENCE</scope>
    <source>
        <strain evidence="3">ATCC 700773</strain>
    </source>
</reference>
<dbReference type="EMBL" id="CP054257">
    <property type="protein sequence ID" value="QTQ12147.1"/>
    <property type="molecule type" value="Genomic_DNA"/>
</dbReference>
<dbReference type="CDD" id="cd00093">
    <property type="entry name" value="HTH_XRE"/>
    <property type="match status" value="1"/>
</dbReference>
<dbReference type="InterPro" id="IPR013430">
    <property type="entry name" value="Toxin_antidote_HigA"/>
</dbReference>
<reference evidence="3" key="1">
    <citation type="submission" date="2020-05" db="EMBL/GenBank/DDBJ databases">
        <authorList>
            <person name="Zeng H."/>
            <person name="Chan Y.K."/>
            <person name="Watt R.M."/>
        </authorList>
    </citation>
    <scope>NUCLEOTIDE SEQUENCE</scope>
    <source>
        <strain evidence="3">ATCC 700773</strain>
    </source>
</reference>
<dbReference type="InterPro" id="IPR001387">
    <property type="entry name" value="Cro/C1-type_HTH"/>
</dbReference>
<dbReference type="AlphaFoldDB" id="A0A975ICU0"/>
<dbReference type="Pfam" id="PF01381">
    <property type="entry name" value="HTH_3"/>
    <property type="match status" value="1"/>
</dbReference>
<evidence type="ECO:0000256" key="1">
    <source>
        <dbReference type="ARBA" id="ARBA00023125"/>
    </source>
</evidence>
<dbReference type="PANTHER" id="PTHR36924">
    <property type="entry name" value="ANTITOXIN HIGA-1"/>
    <property type="match status" value="1"/>
</dbReference>
<feature type="domain" description="HTH cro/C1-type" evidence="2">
    <location>
        <begin position="20"/>
        <end position="67"/>
    </location>
</feature>
<dbReference type="PANTHER" id="PTHR36924:SF1">
    <property type="entry name" value="ANTITOXIN HIGA-1"/>
    <property type="match status" value="1"/>
</dbReference>
<proteinExistence type="predicted"/>
<dbReference type="InterPro" id="IPR010982">
    <property type="entry name" value="Lambda_DNA-bd_dom_sf"/>
</dbReference>
<dbReference type="SUPFAM" id="SSF47413">
    <property type="entry name" value="lambda repressor-like DNA-binding domains"/>
    <property type="match status" value="1"/>
</dbReference>
<protein>
    <submittedName>
        <fullName evidence="3">HigA family addiction module antidote protein</fullName>
    </submittedName>
</protein>
<organism evidence="3 4">
    <name type="scientific">Treponema parvum</name>
    <dbReference type="NCBI Taxonomy" id="138851"/>
    <lineage>
        <taxon>Bacteria</taxon>
        <taxon>Pseudomonadati</taxon>
        <taxon>Spirochaetota</taxon>
        <taxon>Spirochaetia</taxon>
        <taxon>Spirochaetales</taxon>
        <taxon>Treponemataceae</taxon>
        <taxon>Treponema</taxon>
    </lineage>
</organism>